<name>A0A6G4WQ80_9ACTN</name>
<comment type="caution">
    <text evidence="1">The sequence shown here is derived from an EMBL/GenBank/DDBJ whole genome shotgun (WGS) entry which is preliminary data.</text>
</comment>
<accession>A0A6G4WQ80</accession>
<gene>
    <name evidence="1" type="ORF">G5C65_00100</name>
</gene>
<dbReference type="EMBL" id="JAAKZZ010000001">
    <property type="protein sequence ID" value="NGO66787.1"/>
    <property type="molecule type" value="Genomic_DNA"/>
</dbReference>
<keyword evidence="2" id="KW-1185">Reference proteome</keyword>
<dbReference type="AlphaFoldDB" id="A0A6G4WQ80"/>
<organism evidence="1 2">
    <name type="scientific">Streptomyces boncukensis</name>
    <dbReference type="NCBI Taxonomy" id="2711219"/>
    <lineage>
        <taxon>Bacteria</taxon>
        <taxon>Bacillati</taxon>
        <taxon>Actinomycetota</taxon>
        <taxon>Actinomycetes</taxon>
        <taxon>Kitasatosporales</taxon>
        <taxon>Streptomycetaceae</taxon>
        <taxon>Streptomyces</taxon>
    </lineage>
</organism>
<proteinExistence type="predicted"/>
<sequence length="61" mass="6704">MNTPSEDGASATPTYRAEMAFYEIRDGRRVNEMTVDVRGSSNVVTRMAEAAAGAFEEETTR</sequence>
<protein>
    <submittedName>
        <fullName evidence="1">Uncharacterized protein</fullName>
    </submittedName>
</protein>
<dbReference type="RefSeq" id="WP_165296464.1">
    <property type="nucleotide sequence ID" value="NZ_JAAKZZ010000001.1"/>
</dbReference>
<evidence type="ECO:0000313" key="1">
    <source>
        <dbReference type="EMBL" id="NGO66787.1"/>
    </source>
</evidence>
<dbReference type="Proteomes" id="UP000477722">
    <property type="component" value="Unassembled WGS sequence"/>
</dbReference>
<evidence type="ECO:0000313" key="2">
    <source>
        <dbReference type="Proteomes" id="UP000477722"/>
    </source>
</evidence>
<reference evidence="1 2" key="1">
    <citation type="submission" date="2020-02" db="EMBL/GenBank/DDBJ databases">
        <title>Whole-genome analyses of novel actinobacteria.</title>
        <authorList>
            <person name="Sahin N."/>
            <person name="Tatar D."/>
        </authorList>
    </citation>
    <scope>NUCLEOTIDE SEQUENCE [LARGE SCALE GENOMIC DNA]</scope>
    <source>
        <strain evidence="1 2">SB3404</strain>
    </source>
</reference>